<gene>
    <name evidence="2" type="ORF">KUF71_013378</name>
</gene>
<evidence type="ECO:0000313" key="3">
    <source>
        <dbReference type="Proteomes" id="UP001219518"/>
    </source>
</evidence>
<proteinExistence type="predicted"/>
<comment type="caution">
    <text evidence="2">The sequence shown here is derived from an EMBL/GenBank/DDBJ whole genome shotgun (WGS) entry which is preliminary data.</text>
</comment>
<organism evidence="2 3">
    <name type="scientific">Frankliniella fusca</name>
    <dbReference type="NCBI Taxonomy" id="407009"/>
    <lineage>
        <taxon>Eukaryota</taxon>
        <taxon>Metazoa</taxon>
        <taxon>Ecdysozoa</taxon>
        <taxon>Arthropoda</taxon>
        <taxon>Hexapoda</taxon>
        <taxon>Insecta</taxon>
        <taxon>Pterygota</taxon>
        <taxon>Neoptera</taxon>
        <taxon>Paraneoptera</taxon>
        <taxon>Thysanoptera</taxon>
        <taxon>Terebrantia</taxon>
        <taxon>Thripoidea</taxon>
        <taxon>Thripidae</taxon>
        <taxon>Frankliniella</taxon>
    </lineage>
</organism>
<evidence type="ECO:0000313" key="2">
    <source>
        <dbReference type="EMBL" id="KAK3925109.1"/>
    </source>
</evidence>
<protein>
    <submittedName>
        <fullName evidence="2">Lactotransferrin</fullName>
    </submittedName>
</protein>
<feature type="compositionally biased region" description="Low complexity" evidence="1">
    <location>
        <begin position="14"/>
        <end position="25"/>
    </location>
</feature>
<feature type="region of interest" description="Disordered" evidence="1">
    <location>
        <begin position="1"/>
        <end position="62"/>
    </location>
</feature>
<reference evidence="2" key="1">
    <citation type="submission" date="2021-07" db="EMBL/GenBank/DDBJ databases">
        <authorList>
            <person name="Catto M.A."/>
            <person name="Jacobson A."/>
            <person name="Kennedy G."/>
            <person name="Labadie P."/>
            <person name="Hunt B.G."/>
            <person name="Srinivasan R."/>
        </authorList>
    </citation>
    <scope>NUCLEOTIDE SEQUENCE</scope>
    <source>
        <strain evidence="2">PL_HMW_Pooled</strain>
        <tissue evidence="2">Head</tissue>
    </source>
</reference>
<evidence type="ECO:0000256" key="1">
    <source>
        <dbReference type="SAM" id="MobiDB-lite"/>
    </source>
</evidence>
<sequence>MREAGRRAQDSRIPRSCSPASAPRSDMPRTAMPRAPRGGGDSRGQPRLTPASDDTLAKDPTVLRGHFTVSSGQLWYSSPRSRG</sequence>
<keyword evidence="3" id="KW-1185">Reference proteome</keyword>
<name>A0AAE1HPR2_9NEOP</name>
<dbReference type="EMBL" id="JAHWGI010001215">
    <property type="protein sequence ID" value="KAK3925109.1"/>
    <property type="molecule type" value="Genomic_DNA"/>
</dbReference>
<feature type="compositionally biased region" description="Basic and acidic residues" evidence="1">
    <location>
        <begin position="1"/>
        <end position="13"/>
    </location>
</feature>
<dbReference type="AlphaFoldDB" id="A0AAE1HPR2"/>
<dbReference type="Proteomes" id="UP001219518">
    <property type="component" value="Unassembled WGS sequence"/>
</dbReference>
<accession>A0AAE1HPR2</accession>
<reference evidence="2" key="2">
    <citation type="journal article" date="2023" name="BMC Genomics">
        <title>Pest status, molecular evolution, and epigenetic factors derived from the genome assembly of Frankliniella fusca, a thysanopteran phytovirus vector.</title>
        <authorList>
            <person name="Catto M.A."/>
            <person name="Labadie P.E."/>
            <person name="Jacobson A.L."/>
            <person name="Kennedy G.G."/>
            <person name="Srinivasan R."/>
            <person name="Hunt B.G."/>
        </authorList>
    </citation>
    <scope>NUCLEOTIDE SEQUENCE</scope>
    <source>
        <strain evidence="2">PL_HMW_Pooled</strain>
    </source>
</reference>